<sequence length="118" mass="12405">MDQAKQCISANQRSVNGLGGLIGLRVNPHCIALPDSMASSINSGAGVATDSASVPQLANLLPRSSRSTDTLRPTDSFLTVHDVDADSRDLKCDNLQTSQADSSEAMGKPVVFLEYGDL</sequence>
<dbReference type="EMBL" id="CAAALY010092261">
    <property type="protein sequence ID" value="VEL28084.1"/>
    <property type="molecule type" value="Genomic_DNA"/>
</dbReference>
<evidence type="ECO:0000313" key="1">
    <source>
        <dbReference type="EMBL" id="VEL28084.1"/>
    </source>
</evidence>
<gene>
    <name evidence="1" type="ORF">PXEA_LOCUS21524</name>
</gene>
<organism evidence="1 2">
    <name type="scientific">Protopolystoma xenopodis</name>
    <dbReference type="NCBI Taxonomy" id="117903"/>
    <lineage>
        <taxon>Eukaryota</taxon>
        <taxon>Metazoa</taxon>
        <taxon>Spiralia</taxon>
        <taxon>Lophotrochozoa</taxon>
        <taxon>Platyhelminthes</taxon>
        <taxon>Monogenea</taxon>
        <taxon>Polyopisthocotylea</taxon>
        <taxon>Polystomatidea</taxon>
        <taxon>Polystomatidae</taxon>
        <taxon>Protopolystoma</taxon>
    </lineage>
</organism>
<accession>A0A448X4T4</accession>
<keyword evidence="2" id="KW-1185">Reference proteome</keyword>
<protein>
    <submittedName>
        <fullName evidence="1">Uncharacterized protein</fullName>
    </submittedName>
</protein>
<name>A0A448X4T4_9PLAT</name>
<proteinExistence type="predicted"/>
<dbReference type="AlphaFoldDB" id="A0A448X4T4"/>
<evidence type="ECO:0000313" key="2">
    <source>
        <dbReference type="Proteomes" id="UP000784294"/>
    </source>
</evidence>
<dbReference type="Proteomes" id="UP000784294">
    <property type="component" value="Unassembled WGS sequence"/>
</dbReference>
<reference evidence="1" key="1">
    <citation type="submission" date="2018-11" db="EMBL/GenBank/DDBJ databases">
        <authorList>
            <consortium name="Pathogen Informatics"/>
        </authorList>
    </citation>
    <scope>NUCLEOTIDE SEQUENCE</scope>
</reference>
<comment type="caution">
    <text evidence="1">The sequence shown here is derived from an EMBL/GenBank/DDBJ whole genome shotgun (WGS) entry which is preliminary data.</text>
</comment>